<feature type="compositionally biased region" description="Basic and acidic residues" evidence="3">
    <location>
        <begin position="1292"/>
        <end position="1303"/>
    </location>
</feature>
<name>A0ABZ2L514_9BACT</name>
<dbReference type="Gene3D" id="3.30.200.20">
    <property type="entry name" value="Phosphorylase Kinase, domain 1"/>
    <property type="match status" value="1"/>
</dbReference>
<dbReference type="SMART" id="SM00220">
    <property type="entry name" value="S_TKc"/>
    <property type="match status" value="1"/>
</dbReference>
<feature type="domain" description="Protein kinase" evidence="4">
    <location>
        <begin position="1"/>
        <end position="249"/>
    </location>
</feature>
<dbReference type="Pfam" id="PF00069">
    <property type="entry name" value="Pkinase"/>
    <property type="match status" value="1"/>
</dbReference>
<organism evidence="5 6">
    <name type="scientific">Pendulispora rubella</name>
    <dbReference type="NCBI Taxonomy" id="2741070"/>
    <lineage>
        <taxon>Bacteria</taxon>
        <taxon>Pseudomonadati</taxon>
        <taxon>Myxococcota</taxon>
        <taxon>Myxococcia</taxon>
        <taxon>Myxococcales</taxon>
        <taxon>Sorangiineae</taxon>
        <taxon>Pendulisporaceae</taxon>
        <taxon>Pendulispora</taxon>
    </lineage>
</organism>
<dbReference type="PROSITE" id="PS00108">
    <property type="entry name" value="PROTEIN_KINASE_ST"/>
    <property type="match status" value="1"/>
</dbReference>
<keyword evidence="5" id="KW-0418">Kinase</keyword>
<dbReference type="InterPro" id="IPR027417">
    <property type="entry name" value="P-loop_NTPase"/>
</dbReference>
<proteinExistence type="predicted"/>
<sequence>MGVVYRARDRECDGATVALKVLPPFGNRHHFRERFYREAYMLSQLQHPGIVAYIDHGVTCTELPFLAMEWLDGEDLSDRLDHDGLSLVDTLRLLSGVADALSAAHRRGFVHRDLKPENIFLRHGRPDAPTLLDFGVARLVRSELTAAGLAVGTPLYMAPEQARGEPDVGPTADVFAFGCVMYKCLTGRTPFADGHPTVVVASILMDDFPPLHTLRPDLPESLGLLLQRLLAKDPARRPKDANALLEELRALGSLSDTPAPGKIMRALGTGSPSDEQQLVSVILVVDEEVTEFPSPDASLKRTSRRAQRQVLGDVLRTRFDARVEVLLDGSMIVTLAQTERMTATDQAVQAARCALFLSEQLASPRVVITTGRGVVVGEHLPSGEVLERANRLLLHGTASGIRLDDTTAHLLDARFQKRRTNFGFFVLDSELAIDDARPLLGKPTPFVGRDRELPQLQLLLAECCEDSVARLAVLIAPPGVGKSRLRHEFVRRVQQGREVDVWFGRSDPTRAGRPYGLLADALRHLVDLRDGEDTFVQQRKLEEAVRRHVPATEARFVTEFLGELCGVPFPSATSVKLRHARTEPRTMVAQVTAALIAFLRAECSARPVLLVLEDLHWGDALTVRLIDASLRECHDQPLMVLALARPEIEELYPKLWLERKRQVFWLDGLSHRASKQLIAAALGPNVAPEIVTRIVEQAAGNALFLEELIRFVAEGRSDVMPDTVLAMLQARLRRLEPELRRILRAASVYGDTFWRGGVLALLDHRVSPDRLDERLDELVHCELITRNATSRVLGDTEYAFRHALVREAAHSMLTDEDREAWHRAAAEFLESMGESDAHVLAEHYALGGDKDRAAVLYARAAADALNHANLRGVTSLAERGIGCGATGNLRGILRSVQARVAMLEGDYGKGRELVSEALSLLPRGGIDWCYAVGTMAFGAAPSPVNHQEILLWGDVLRATDPEPGAAGAYIDSLRILVNILSFFGRHAEVQTCLTRMDWVANVSGNLSARGSWELSRALSGWYLSRDPWSAWVAAARAESIFETLNYPRLLANARIYGGLLLTHLGDVDGGEEKLRTARAEAVQDGDTWTSGMATCQLAMTLADKDDGASREEAEQLLWTFLNDRTGDHHLKGFAKAILAHILLDRGALDAAEQHVRHALETLTSIVVLRPYAEAARLNILLHGGRLAEARERAGAELAWLEQCGGAGFVEGRLRLAVFEAYASSGDPRARSILDGAIEQILCRAEAIPDLAMRKRFVEHNAINQRTLEKGSLGPLPPSSLARHRLARAVTARPDETTHCDRTSVARSSVSSRSKA</sequence>
<dbReference type="SUPFAM" id="SSF52540">
    <property type="entry name" value="P-loop containing nucleoside triphosphate hydrolases"/>
    <property type="match status" value="1"/>
</dbReference>
<dbReference type="InterPro" id="IPR041664">
    <property type="entry name" value="AAA_16"/>
</dbReference>
<evidence type="ECO:0000256" key="3">
    <source>
        <dbReference type="SAM" id="MobiDB-lite"/>
    </source>
</evidence>
<dbReference type="Pfam" id="PF13191">
    <property type="entry name" value="AAA_16"/>
    <property type="match status" value="1"/>
</dbReference>
<dbReference type="EMBL" id="CP089983">
    <property type="protein sequence ID" value="WXB04664.1"/>
    <property type="molecule type" value="Genomic_DNA"/>
</dbReference>
<feature type="region of interest" description="Disordered" evidence="3">
    <location>
        <begin position="1291"/>
        <end position="1315"/>
    </location>
</feature>
<keyword evidence="2" id="KW-0067">ATP-binding</keyword>
<dbReference type="Proteomes" id="UP001374803">
    <property type="component" value="Chromosome"/>
</dbReference>
<evidence type="ECO:0000313" key="5">
    <source>
        <dbReference type="EMBL" id="WXB04664.1"/>
    </source>
</evidence>
<dbReference type="GO" id="GO:0016301">
    <property type="term" value="F:kinase activity"/>
    <property type="evidence" value="ECO:0007669"/>
    <property type="project" value="UniProtKB-KW"/>
</dbReference>
<dbReference type="PROSITE" id="PS50011">
    <property type="entry name" value="PROTEIN_KINASE_DOM"/>
    <property type="match status" value="1"/>
</dbReference>
<protein>
    <submittedName>
        <fullName evidence="5">Protein kinase</fullName>
    </submittedName>
</protein>
<reference evidence="5" key="1">
    <citation type="submission" date="2021-12" db="EMBL/GenBank/DDBJ databases">
        <title>Discovery of the Pendulisporaceae a myxobacterial family with distinct sporulation behavior and unique specialized metabolism.</title>
        <authorList>
            <person name="Garcia R."/>
            <person name="Popoff A."/>
            <person name="Bader C.D."/>
            <person name="Loehr J."/>
            <person name="Walesch S."/>
            <person name="Walt C."/>
            <person name="Boldt J."/>
            <person name="Bunk B."/>
            <person name="Haeckl F.J.F.P.J."/>
            <person name="Gunesch A.P."/>
            <person name="Birkelbach J."/>
            <person name="Nuebel U."/>
            <person name="Pietschmann T."/>
            <person name="Bach T."/>
            <person name="Mueller R."/>
        </authorList>
    </citation>
    <scope>NUCLEOTIDE SEQUENCE</scope>
    <source>
        <strain evidence="5">MSr11367</strain>
    </source>
</reference>
<dbReference type="PANTHER" id="PTHR16305:SF28">
    <property type="entry name" value="GUANYLATE CYCLASE DOMAIN-CONTAINING PROTEIN"/>
    <property type="match status" value="1"/>
</dbReference>
<keyword evidence="5" id="KW-0808">Transferase</keyword>
<dbReference type="Gene3D" id="1.10.510.10">
    <property type="entry name" value="Transferase(Phosphotransferase) domain 1"/>
    <property type="match status" value="1"/>
</dbReference>
<evidence type="ECO:0000259" key="4">
    <source>
        <dbReference type="PROSITE" id="PS50011"/>
    </source>
</evidence>
<evidence type="ECO:0000256" key="1">
    <source>
        <dbReference type="ARBA" id="ARBA00022741"/>
    </source>
</evidence>
<gene>
    <name evidence="5" type="ORF">LVJ94_48195</name>
</gene>
<dbReference type="InterPro" id="IPR008271">
    <property type="entry name" value="Ser/Thr_kinase_AS"/>
</dbReference>
<dbReference type="PANTHER" id="PTHR16305">
    <property type="entry name" value="TESTICULAR SOLUBLE ADENYLYL CYCLASE"/>
    <property type="match status" value="1"/>
</dbReference>
<evidence type="ECO:0000313" key="6">
    <source>
        <dbReference type="Proteomes" id="UP001374803"/>
    </source>
</evidence>
<keyword evidence="6" id="KW-1185">Reference proteome</keyword>
<keyword evidence="1" id="KW-0547">Nucleotide-binding</keyword>
<dbReference type="SUPFAM" id="SSF56112">
    <property type="entry name" value="Protein kinase-like (PK-like)"/>
    <property type="match status" value="1"/>
</dbReference>
<evidence type="ECO:0000256" key="2">
    <source>
        <dbReference type="ARBA" id="ARBA00022840"/>
    </source>
</evidence>
<dbReference type="InterPro" id="IPR011009">
    <property type="entry name" value="Kinase-like_dom_sf"/>
</dbReference>
<feature type="compositionally biased region" description="Low complexity" evidence="3">
    <location>
        <begin position="1304"/>
        <end position="1315"/>
    </location>
</feature>
<dbReference type="CDD" id="cd14014">
    <property type="entry name" value="STKc_PknB_like"/>
    <property type="match status" value="1"/>
</dbReference>
<dbReference type="InterPro" id="IPR000719">
    <property type="entry name" value="Prot_kinase_dom"/>
</dbReference>
<accession>A0ABZ2L514</accession>